<reference evidence="1 2" key="1">
    <citation type="journal article" date="2019" name="Int. J. Syst. Evol. Microbiol.">
        <title>The Global Catalogue of Microorganisms (GCM) 10K type strain sequencing project: providing services to taxonomists for standard genome sequencing and annotation.</title>
        <authorList>
            <consortium name="The Broad Institute Genomics Platform"/>
            <consortium name="The Broad Institute Genome Sequencing Center for Infectious Disease"/>
            <person name="Wu L."/>
            <person name="Ma J."/>
        </authorList>
    </citation>
    <scope>NUCLEOTIDE SEQUENCE [LARGE SCALE GENOMIC DNA]</scope>
    <source>
        <strain evidence="1 2">JCM 10667</strain>
    </source>
</reference>
<name>A0ABN1E970_9ACTN</name>
<dbReference type="EMBL" id="BAAAHD010000023">
    <property type="protein sequence ID" value="GAA0561659.1"/>
    <property type="molecule type" value="Genomic_DNA"/>
</dbReference>
<keyword evidence="2" id="KW-1185">Reference proteome</keyword>
<comment type="caution">
    <text evidence="1">The sequence shown here is derived from an EMBL/GenBank/DDBJ whole genome shotgun (WGS) entry which is preliminary data.</text>
</comment>
<protein>
    <submittedName>
        <fullName evidence="1">Uncharacterized protein</fullName>
    </submittedName>
</protein>
<accession>A0ABN1E970</accession>
<dbReference type="Proteomes" id="UP001501427">
    <property type="component" value="Unassembled WGS sequence"/>
</dbReference>
<evidence type="ECO:0000313" key="2">
    <source>
        <dbReference type="Proteomes" id="UP001501427"/>
    </source>
</evidence>
<evidence type="ECO:0000313" key="1">
    <source>
        <dbReference type="EMBL" id="GAA0561659.1"/>
    </source>
</evidence>
<organism evidence="1 2">
    <name type="scientific">Actinomadura livida</name>
    <dbReference type="NCBI Taxonomy" id="79909"/>
    <lineage>
        <taxon>Bacteria</taxon>
        <taxon>Bacillati</taxon>
        <taxon>Actinomycetota</taxon>
        <taxon>Actinomycetes</taxon>
        <taxon>Streptosporangiales</taxon>
        <taxon>Thermomonosporaceae</taxon>
        <taxon>Actinomadura</taxon>
    </lineage>
</organism>
<gene>
    <name evidence="1" type="ORF">GCM10009546_24760</name>
</gene>
<sequence>MSRDGPAERHRRPEGVSDGAVAAAGRVSEALETTEQARGHLYAFHQLTGRADGQLDAAVELLRAAGHGDLADEVERELIGRNVLSGRWTFQIVEEYDDGYYREFRSIEGKVRGRLMEGRRHVFEAEMKERRRTHGLPDHIARPGDED</sequence>
<proteinExistence type="predicted"/>